<dbReference type="AlphaFoldDB" id="A0AAW1YPW0"/>
<evidence type="ECO:0000313" key="1">
    <source>
        <dbReference type="EMBL" id="KAK9950733.1"/>
    </source>
</evidence>
<sequence>MKVEAESGLETEETLDQLLAAVCIDKFLTKKDIEKLANKLLEIGKLRDDQIECENEMGLILDIQHSHNSESDNLRNLIEALKEI</sequence>
<accession>A0AAW1YPW0</accession>
<reference evidence="1 2" key="1">
    <citation type="journal article" date="2023" name="G3 (Bethesda)">
        <title>A chromosome-length genome assembly and annotation of blackberry (Rubus argutus, cv. 'Hillquist').</title>
        <authorList>
            <person name="Bruna T."/>
            <person name="Aryal R."/>
            <person name="Dudchenko O."/>
            <person name="Sargent D.J."/>
            <person name="Mead D."/>
            <person name="Buti M."/>
            <person name="Cavallini A."/>
            <person name="Hytonen T."/>
            <person name="Andres J."/>
            <person name="Pham M."/>
            <person name="Weisz D."/>
            <person name="Mascagni F."/>
            <person name="Usai G."/>
            <person name="Natali L."/>
            <person name="Bassil N."/>
            <person name="Fernandez G.E."/>
            <person name="Lomsadze A."/>
            <person name="Armour M."/>
            <person name="Olukolu B."/>
            <person name="Poorten T."/>
            <person name="Britton C."/>
            <person name="Davik J."/>
            <person name="Ashrafi H."/>
            <person name="Aiden E.L."/>
            <person name="Borodovsky M."/>
            <person name="Worthington M."/>
        </authorList>
    </citation>
    <scope>NUCLEOTIDE SEQUENCE [LARGE SCALE GENOMIC DNA]</scope>
    <source>
        <strain evidence="1">PI 553951</strain>
    </source>
</reference>
<organism evidence="1 2">
    <name type="scientific">Rubus argutus</name>
    <name type="common">Southern blackberry</name>
    <dbReference type="NCBI Taxonomy" id="59490"/>
    <lineage>
        <taxon>Eukaryota</taxon>
        <taxon>Viridiplantae</taxon>
        <taxon>Streptophyta</taxon>
        <taxon>Embryophyta</taxon>
        <taxon>Tracheophyta</taxon>
        <taxon>Spermatophyta</taxon>
        <taxon>Magnoliopsida</taxon>
        <taxon>eudicotyledons</taxon>
        <taxon>Gunneridae</taxon>
        <taxon>Pentapetalae</taxon>
        <taxon>rosids</taxon>
        <taxon>fabids</taxon>
        <taxon>Rosales</taxon>
        <taxon>Rosaceae</taxon>
        <taxon>Rosoideae</taxon>
        <taxon>Rosoideae incertae sedis</taxon>
        <taxon>Rubus</taxon>
    </lineage>
</organism>
<protein>
    <submittedName>
        <fullName evidence="1">Uncharacterized protein</fullName>
    </submittedName>
</protein>
<name>A0AAW1YPW0_RUBAR</name>
<keyword evidence="2" id="KW-1185">Reference proteome</keyword>
<gene>
    <name evidence="1" type="ORF">M0R45_006205</name>
</gene>
<comment type="caution">
    <text evidence="1">The sequence shown here is derived from an EMBL/GenBank/DDBJ whole genome shotgun (WGS) entry which is preliminary data.</text>
</comment>
<dbReference type="Proteomes" id="UP001457282">
    <property type="component" value="Unassembled WGS sequence"/>
</dbReference>
<evidence type="ECO:0000313" key="2">
    <source>
        <dbReference type="Proteomes" id="UP001457282"/>
    </source>
</evidence>
<dbReference type="EMBL" id="JBEDUW010000001">
    <property type="protein sequence ID" value="KAK9950733.1"/>
    <property type="molecule type" value="Genomic_DNA"/>
</dbReference>
<proteinExistence type="predicted"/>